<feature type="compositionally biased region" description="Polar residues" evidence="1">
    <location>
        <begin position="288"/>
        <end position="320"/>
    </location>
</feature>
<organism evidence="2 3">
    <name type="scientific">Kingdonia uniflora</name>
    <dbReference type="NCBI Taxonomy" id="39325"/>
    <lineage>
        <taxon>Eukaryota</taxon>
        <taxon>Viridiplantae</taxon>
        <taxon>Streptophyta</taxon>
        <taxon>Embryophyta</taxon>
        <taxon>Tracheophyta</taxon>
        <taxon>Spermatophyta</taxon>
        <taxon>Magnoliopsida</taxon>
        <taxon>Ranunculales</taxon>
        <taxon>Circaeasteraceae</taxon>
        <taxon>Kingdonia</taxon>
    </lineage>
</organism>
<dbReference type="PANTHER" id="PTHR36741:SF1">
    <property type="entry name" value="OS07G0100500 PROTEIN"/>
    <property type="match status" value="1"/>
</dbReference>
<gene>
    <name evidence="2" type="ORF">GIB67_027369</name>
</gene>
<proteinExistence type="predicted"/>
<protein>
    <submittedName>
        <fullName evidence="2">Uncharacterized protein</fullName>
    </submittedName>
</protein>
<reference evidence="2 3" key="1">
    <citation type="journal article" date="2020" name="IScience">
        <title>Genome Sequencing of the Endangered Kingdonia uniflora (Circaeasteraceae, Ranunculales) Reveals Potential Mechanisms of Evolutionary Specialization.</title>
        <authorList>
            <person name="Sun Y."/>
            <person name="Deng T."/>
            <person name="Zhang A."/>
            <person name="Moore M.J."/>
            <person name="Landis J.B."/>
            <person name="Lin N."/>
            <person name="Zhang H."/>
            <person name="Zhang X."/>
            <person name="Huang J."/>
            <person name="Zhang X."/>
            <person name="Sun H."/>
            <person name="Wang H."/>
        </authorList>
    </citation>
    <scope>NUCLEOTIDE SEQUENCE [LARGE SCALE GENOMIC DNA]</scope>
    <source>
        <strain evidence="2">TB1705</strain>
        <tissue evidence="2">Leaf</tissue>
    </source>
</reference>
<dbReference type="PANTHER" id="PTHR36741">
    <property type="entry name" value="OS07G0100500 PROTEIN"/>
    <property type="match status" value="1"/>
</dbReference>
<evidence type="ECO:0000313" key="3">
    <source>
        <dbReference type="Proteomes" id="UP000541444"/>
    </source>
</evidence>
<accession>A0A7J7MFB0</accession>
<evidence type="ECO:0000256" key="1">
    <source>
        <dbReference type="SAM" id="MobiDB-lite"/>
    </source>
</evidence>
<feature type="region of interest" description="Disordered" evidence="1">
    <location>
        <begin position="285"/>
        <end position="385"/>
    </location>
</feature>
<comment type="caution">
    <text evidence="2">The sequence shown here is derived from an EMBL/GenBank/DDBJ whole genome shotgun (WGS) entry which is preliminary data.</text>
</comment>
<feature type="compositionally biased region" description="Low complexity" evidence="1">
    <location>
        <begin position="359"/>
        <end position="369"/>
    </location>
</feature>
<feature type="compositionally biased region" description="Basic and acidic residues" evidence="1">
    <location>
        <begin position="337"/>
        <end position="350"/>
    </location>
</feature>
<dbReference type="EMBL" id="JACGCM010001560">
    <property type="protein sequence ID" value="KAF6153502.1"/>
    <property type="molecule type" value="Genomic_DNA"/>
</dbReference>
<keyword evidence="3" id="KW-1185">Reference proteome</keyword>
<dbReference type="Proteomes" id="UP000541444">
    <property type="component" value="Unassembled WGS sequence"/>
</dbReference>
<sequence>MSNNNEEDFTEDLNHETQITDEIVEESSLDTTRSTGLTERLREILGDGDLLMQHNSLENNVLQWLQALDLQVIGACRADERLKPLLKLNVSSGVAEDHLLAHLSQHFEVSEVGMLARCLCVPLVSIRVGKVTRQGTLLCPTATRGNLNLTLLPSSDLRISFVGDDGCTERLATLSSGSEVVIEVISADKSGRSFLMMLPGCQVSYFWCSELSQSHGFELLAKMKDLLGRNTSLSQLTGICESRLDCFASHLRAYLLASTVNNKQVNPTVSSICALDTAFDPHQRDLNTKFSSSKPSRARNVSGQTPKPHSLYQGSLSPRPNTFKDPTPRTSPIIRSGIREKFKRNSESSPHKSLSVALTSKTEASSSSSKTEKESILEVSVPQPHPPSTLSFLESLGSSVFPPFSNTLSLDLSLPQLPATSSLFSPYYCWCPPSTSTLQYTITPLNLPISNTQSLSLPPLSSLLSDARSSSSLGQSMDFPIFLPDPIARLPRPVSSFITMPNLQQVPTFTPLMCDPIVHIPVIDVCSSSGYFVSAGPNISSTIIPPLCPNLVNPLIPDSESAAEKGARETLRMLIGQTNQQFTDVFPPVLTSAVVVGSRGFYSGNREVEAISNSIAAMGLISVTERAVRVGVTERDNSSDDIILGGQQAEGSGDFEGLTNFTLFDDTLD</sequence>
<name>A0A7J7MFB0_9MAGN</name>
<dbReference type="OrthoDB" id="1921521at2759"/>
<dbReference type="AlphaFoldDB" id="A0A7J7MFB0"/>
<evidence type="ECO:0000313" key="2">
    <source>
        <dbReference type="EMBL" id="KAF6153502.1"/>
    </source>
</evidence>